<accession>A0ABP7UPZ4</accession>
<evidence type="ECO:0000313" key="2">
    <source>
        <dbReference type="EMBL" id="GAA4049502.1"/>
    </source>
</evidence>
<sequence>MPKADSDWEQVLLHRVVFGGASGGLDRGGPVGREAGPNEVAVPGRSSQCAKEHSMAVGFIQIKQRKEPNATC</sequence>
<dbReference type="Proteomes" id="UP001501469">
    <property type="component" value="Unassembled WGS sequence"/>
</dbReference>
<evidence type="ECO:0000313" key="3">
    <source>
        <dbReference type="Proteomes" id="UP001501469"/>
    </source>
</evidence>
<comment type="caution">
    <text evidence="2">The sequence shown here is derived from an EMBL/GenBank/DDBJ whole genome shotgun (WGS) entry which is preliminary data.</text>
</comment>
<organism evidence="2 3">
    <name type="scientific">Hymenobacter glaciei</name>
    <dbReference type="NCBI Taxonomy" id="877209"/>
    <lineage>
        <taxon>Bacteria</taxon>
        <taxon>Pseudomonadati</taxon>
        <taxon>Bacteroidota</taxon>
        <taxon>Cytophagia</taxon>
        <taxon>Cytophagales</taxon>
        <taxon>Hymenobacteraceae</taxon>
        <taxon>Hymenobacter</taxon>
    </lineage>
</organism>
<proteinExistence type="predicted"/>
<reference evidence="3" key="1">
    <citation type="journal article" date="2019" name="Int. J. Syst. Evol. Microbiol.">
        <title>The Global Catalogue of Microorganisms (GCM) 10K type strain sequencing project: providing services to taxonomists for standard genome sequencing and annotation.</title>
        <authorList>
            <consortium name="The Broad Institute Genomics Platform"/>
            <consortium name="The Broad Institute Genome Sequencing Center for Infectious Disease"/>
            <person name="Wu L."/>
            <person name="Ma J."/>
        </authorList>
    </citation>
    <scope>NUCLEOTIDE SEQUENCE [LARGE SCALE GENOMIC DNA]</scope>
    <source>
        <strain evidence="3">JCM 17225</strain>
    </source>
</reference>
<feature type="region of interest" description="Disordered" evidence="1">
    <location>
        <begin position="21"/>
        <end position="47"/>
    </location>
</feature>
<evidence type="ECO:0000256" key="1">
    <source>
        <dbReference type="SAM" id="MobiDB-lite"/>
    </source>
</evidence>
<keyword evidence="3" id="KW-1185">Reference proteome</keyword>
<feature type="compositionally biased region" description="Gly residues" evidence="1">
    <location>
        <begin position="21"/>
        <end position="31"/>
    </location>
</feature>
<dbReference type="EMBL" id="BAABDK010000031">
    <property type="protein sequence ID" value="GAA4049502.1"/>
    <property type="molecule type" value="Genomic_DNA"/>
</dbReference>
<gene>
    <name evidence="2" type="ORF">GCM10022409_40110</name>
</gene>
<name>A0ABP7UPZ4_9BACT</name>
<protein>
    <submittedName>
        <fullName evidence="2">Uncharacterized protein</fullName>
    </submittedName>
</protein>